<dbReference type="Gene3D" id="3.30.450.40">
    <property type="match status" value="1"/>
</dbReference>
<feature type="domain" description="DNA binding HTH" evidence="2">
    <location>
        <begin position="276"/>
        <end position="313"/>
    </location>
</feature>
<dbReference type="PRINTS" id="PR01590">
    <property type="entry name" value="HTHFIS"/>
</dbReference>
<dbReference type="SUPFAM" id="SSF55781">
    <property type="entry name" value="GAF domain-like"/>
    <property type="match status" value="1"/>
</dbReference>
<dbReference type="InterPro" id="IPR029016">
    <property type="entry name" value="GAF-like_dom_sf"/>
</dbReference>
<dbReference type="GO" id="GO:0043565">
    <property type="term" value="F:sequence-specific DNA binding"/>
    <property type="evidence" value="ECO:0007669"/>
    <property type="project" value="InterPro"/>
</dbReference>
<dbReference type="AlphaFoldDB" id="A0A1I7DUG8"/>
<keyword evidence="4" id="KW-1185">Reference proteome</keyword>
<dbReference type="Proteomes" id="UP000182466">
    <property type="component" value="Unassembled WGS sequence"/>
</dbReference>
<dbReference type="eggNOG" id="COG3284">
    <property type="taxonomic scope" value="Bacteria"/>
</dbReference>
<accession>A0A1I7DUG8</accession>
<evidence type="ECO:0000259" key="2">
    <source>
        <dbReference type="Pfam" id="PF02954"/>
    </source>
</evidence>
<evidence type="ECO:0000313" key="4">
    <source>
        <dbReference type="Proteomes" id="UP000182466"/>
    </source>
</evidence>
<protein>
    <submittedName>
        <fullName evidence="3">GAF domain-containing protein</fullName>
    </submittedName>
</protein>
<dbReference type="RefSeq" id="WP_027263655.1">
    <property type="nucleotide sequence ID" value="NZ_FPAW01000035.1"/>
</dbReference>
<feature type="domain" description="GAF" evidence="1">
    <location>
        <begin position="73"/>
        <end position="197"/>
    </location>
</feature>
<organism evidence="3 4">
    <name type="scientific">Sedimentitalea nanhaiensis</name>
    <dbReference type="NCBI Taxonomy" id="999627"/>
    <lineage>
        <taxon>Bacteria</taxon>
        <taxon>Pseudomonadati</taxon>
        <taxon>Pseudomonadota</taxon>
        <taxon>Alphaproteobacteria</taxon>
        <taxon>Rhodobacterales</taxon>
        <taxon>Paracoccaceae</taxon>
        <taxon>Sedimentitalea</taxon>
    </lineage>
</organism>
<proteinExistence type="predicted"/>
<evidence type="ECO:0000313" key="3">
    <source>
        <dbReference type="EMBL" id="SFU15341.1"/>
    </source>
</evidence>
<dbReference type="STRING" id="999627.SAMN05216236_1355"/>
<dbReference type="InterPro" id="IPR002197">
    <property type="entry name" value="HTH_Fis"/>
</dbReference>
<dbReference type="Pfam" id="PF02954">
    <property type="entry name" value="HTH_8"/>
    <property type="match status" value="1"/>
</dbReference>
<dbReference type="Pfam" id="PF01590">
    <property type="entry name" value="GAF"/>
    <property type="match status" value="1"/>
</dbReference>
<dbReference type="SUPFAM" id="SSF46689">
    <property type="entry name" value="Homeodomain-like"/>
    <property type="match status" value="1"/>
</dbReference>
<gene>
    <name evidence="3" type="ORF">SAMN05216236_1355</name>
</gene>
<evidence type="ECO:0000259" key="1">
    <source>
        <dbReference type="Pfam" id="PF01590"/>
    </source>
</evidence>
<dbReference type="InterPro" id="IPR009057">
    <property type="entry name" value="Homeodomain-like_sf"/>
</dbReference>
<sequence length="318" mass="34607">MRREAHHVEKVIRVVESGSDAARSPLAASWRRSMEHHGLDPANDKAPYLIECSELARRRDELGRLLAMATPKLDELFALVGASGCGVLLTDATGIVLDLRCADADAATFRNWGLHPGADWSEAHEGTNGIGTCLAEKRRITIHREDHFFARNTALSCMDAPIFGADGHILAALDVSSARVDETEGFNRLLSNTVSQYAQVIENCHFRSSFPNARIIMAGPDGIDATALLAVDGDDLVIGATRTARRMFGLEPTGQIKPRPTVDLFGRDDGPTGFKKAERAAVVRALVRADGNVSQAARMLGIGRATLYRQMRRLGIER</sequence>
<dbReference type="EMBL" id="FPAW01000035">
    <property type="protein sequence ID" value="SFU15341.1"/>
    <property type="molecule type" value="Genomic_DNA"/>
</dbReference>
<dbReference type="InterPro" id="IPR003018">
    <property type="entry name" value="GAF"/>
</dbReference>
<name>A0A1I7DUG8_9RHOB</name>
<reference evidence="3 4" key="1">
    <citation type="submission" date="2016-10" db="EMBL/GenBank/DDBJ databases">
        <authorList>
            <person name="de Groot N.N."/>
        </authorList>
    </citation>
    <scope>NUCLEOTIDE SEQUENCE [LARGE SCALE GENOMIC DNA]</scope>
    <source>
        <strain evidence="3 4">CGMCC 1.10959</strain>
    </source>
</reference>
<dbReference type="Gene3D" id="1.10.10.60">
    <property type="entry name" value="Homeodomain-like"/>
    <property type="match status" value="1"/>
</dbReference>